<organism evidence="4 5">
    <name type="scientific">Paramecium sonneborni</name>
    <dbReference type="NCBI Taxonomy" id="65129"/>
    <lineage>
        <taxon>Eukaryota</taxon>
        <taxon>Sar</taxon>
        <taxon>Alveolata</taxon>
        <taxon>Ciliophora</taxon>
        <taxon>Intramacronucleata</taxon>
        <taxon>Oligohymenophorea</taxon>
        <taxon>Peniculida</taxon>
        <taxon>Parameciidae</taxon>
        <taxon>Paramecium</taxon>
    </lineage>
</organism>
<feature type="transmembrane region" description="Helical" evidence="2">
    <location>
        <begin position="2852"/>
        <end position="2870"/>
    </location>
</feature>
<feature type="coiled-coil region" evidence="1">
    <location>
        <begin position="2903"/>
        <end position="2966"/>
    </location>
</feature>
<keyword evidence="2" id="KW-0472">Membrane</keyword>
<feature type="transmembrane region" description="Helical" evidence="2">
    <location>
        <begin position="2658"/>
        <end position="2684"/>
    </location>
</feature>
<feature type="transmembrane region" description="Helical" evidence="2">
    <location>
        <begin position="2806"/>
        <end position="2832"/>
    </location>
</feature>
<protein>
    <recommendedName>
        <fullName evidence="6">Transmembrane protein</fullName>
    </recommendedName>
</protein>
<comment type="caution">
    <text evidence="4">The sequence shown here is derived from an EMBL/GenBank/DDBJ whole genome shotgun (WGS) entry which is preliminary data.</text>
</comment>
<feature type="transmembrane region" description="Helical" evidence="2">
    <location>
        <begin position="2742"/>
        <end position="2767"/>
    </location>
</feature>
<dbReference type="InterPro" id="IPR006212">
    <property type="entry name" value="Furin_repeat"/>
</dbReference>
<dbReference type="PANTHER" id="PTHR11319">
    <property type="entry name" value="G PROTEIN-COUPLED RECEPTOR-RELATED"/>
    <property type="match status" value="1"/>
</dbReference>
<keyword evidence="3" id="KW-0732">Signal</keyword>
<keyword evidence="2" id="KW-0812">Transmembrane</keyword>
<dbReference type="CDD" id="cd00064">
    <property type="entry name" value="FU"/>
    <property type="match status" value="1"/>
</dbReference>
<gene>
    <name evidence="4" type="ORF">PSON_ATCC_30995.1.T1010226</name>
</gene>
<dbReference type="OrthoDB" id="297942at2759"/>
<keyword evidence="1" id="KW-0175">Coiled coil</keyword>
<reference evidence="4" key="1">
    <citation type="submission" date="2021-01" db="EMBL/GenBank/DDBJ databases">
        <authorList>
            <consortium name="Genoscope - CEA"/>
            <person name="William W."/>
        </authorList>
    </citation>
    <scope>NUCLEOTIDE SEQUENCE</scope>
</reference>
<feature type="transmembrane region" description="Helical" evidence="2">
    <location>
        <begin position="2696"/>
        <end position="2715"/>
    </location>
</feature>
<dbReference type="PANTHER" id="PTHR11319:SF35">
    <property type="entry name" value="OUTER MEMBRANE PROTEIN PMPC-RELATED"/>
    <property type="match status" value="1"/>
</dbReference>
<evidence type="ECO:0000313" key="4">
    <source>
        <dbReference type="EMBL" id="CAD8112865.1"/>
    </source>
</evidence>
<keyword evidence="2" id="KW-1133">Transmembrane helix</keyword>
<evidence type="ECO:0000256" key="2">
    <source>
        <dbReference type="SAM" id="Phobius"/>
    </source>
</evidence>
<dbReference type="EMBL" id="CAJJDN010000101">
    <property type="protein sequence ID" value="CAD8112865.1"/>
    <property type="molecule type" value="Genomic_DNA"/>
</dbReference>
<name>A0A8S1QDE0_9CILI</name>
<evidence type="ECO:0000256" key="1">
    <source>
        <dbReference type="SAM" id="Coils"/>
    </source>
</evidence>
<evidence type="ECO:0008006" key="6">
    <source>
        <dbReference type="Google" id="ProtNLM"/>
    </source>
</evidence>
<accession>A0A8S1QDE0</accession>
<proteinExistence type="predicted"/>
<dbReference type="Proteomes" id="UP000692954">
    <property type="component" value="Unassembled WGS sequence"/>
</dbReference>
<feature type="transmembrane region" description="Helical" evidence="2">
    <location>
        <begin position="2882"/>
        <end position="2903"/>
    </location>
</feature>
<feature type="chain" id="PRO_5035721613" description="Transmembrane protein" evidence="3">
    <location>
        <begin position="19"/>
        <end position="3009"/>
    </location>
</feature>
<keyword evidence="5" id="KW-1185">Reference proteome</keyword>
<sequence length="3009" mass="353130">MFLLTLLAFLLPLQSIQSNLITCYYEKDDSQLEINSERPQEKIINLKSNSGEAHEKGFGFWSKYIATIDFDSFSKYSRPFDVQYCFWAQCIFNGFFFLRIRDQNQDNIIALILNMKDDPISLTHDIHLFAIGENEYQKAQFNYMANQYQNIWYYTSIVYSKIDQKLRIFTNFDNQIHSFDYQIMTDEIIVQLGGYNQNQQLYQNYVFVGQTLLFFKGYFSSIQEYESFTYSDDFFINLLIQCQIQDQKTKTLIYDQIQLIDPSLSSSEDMSIHTPEYKIVNSRYLIKCWVKQDYEEAFRYYQNEYGYTFYQLRQTVFLIDSLKYIFQNLQGVKVMSIYYEVDFENNNETIIQFSTEFIKIPLLVQKYEDENLRQFDRVIIKKDNLYELTQQWHYLIIEYGRTSIDGANLQIRLIFLTQEQLVYNLGTHGYNSQFIGQPIIQQIQKQDNFFGKSRTKIRRLKFITGYLQENNDFNYECHPSCKDCQGPMNFDCKSCYTEYYFSLTQFNICDCMYLTQYITTSQKCQPIENVQYLNIVQKQIEKLCNFSYFQVKFRNQFYCVQCPEYHEERLQCGDCFQNWSTWQFKPLCTFDYIQQRVGYPFIKKDRKNIYIDVYYLDDQLQLNLLQGASDFCDDAQLDCQESQHYHLDKKIKMKCKINHFYQDNKCWICDQSCIDCKSKDICLNCMDTYYFNFSSQKCKFCPNECLTCKNDTNSKTGLICLTCAKTYALTKQGTCNKCGNDCEYCQEDYNLKTQQYFMRCNKCLDERKMSIRFDGINCRIITIQNCQYVMIISKAQPWGYSNFPYNFEPSNDVQDELPICGLCDDYYGYNLYQEICEPRDYDNTCLQSFFGDYLYNGVQYPPQYFCLIANIYIHQATQGEDCEFQIQNCRFCFNPQQFTPSFCLECKTGYYANRISGQCFRCPESLNCKTCFHSSIKFNDSYRIKLSVPHQFLKSQTDTKYFFTQAQNNNPQDYQLVCSSCNYGFMLIDGQCIKYCDINCPNCLYSEGQFYCQYCENNNYHSQLSLIQHKCSECPSYCEFCRERTQEEITILNSNFIPNLNNQIYSYQCLKAYTNNENLYYDQIFGQFHPCYNQDACQNVILFEINLFCSNQEYQTKLSALTDLDQQIQFKMNNVLFDTLLQSNSQNPSFQDLELDSKYQIMNKKFIKTIIIQLTSNTEQICSVNEINYISQKFSQYPLKIKIYKELHFLDFSFISFENIEFEIQSSTKEKSISIQGFKPIQLQLENILFTSNSQEQISLFALKGDQISSTQMNGINFQNINFLSENLKSIFQFSFLPQALAQFKNFQISNCNFQNINIIEFKSSQTISVELDKMKISANLNKCSLLSSKTNQEIKELTIQNIYITGQLEYSESFITLNNIENAQIYNFTLNEIKLVNSVIIQLEKYAFIQHLTIQKCQILGIVQIISNFIPKEMNNQTILSYVINKIELNDIILNSLSKIVYMQPFQSASSSVVIEDILFSNIHRDSQLNAQQDIPLINILLQTVKIQFCIIQRGSGFIEFLFQNVFKLEMKNLKASQPRKYQLHQFYECTNLEASFFPSFIKLLDVKNIYFEQFVIKGFNIINTALILYQSYFESQYETIFQFKNFLIEENLVMVLQPDSSTSLIHIQSRQQIEVIIENAEITRNQLHNYGQNLFIQSSLGLLIDCPSGVIKLQQNLFNNNFATNTTDTITYIFAKSILMDSVQFINNSVYNIQLLLNNIVLNFPNDQIVRLSNLINIFPLISEVGNAYLQAQNIIILDCQVQNSSGKNGIGFYIKAQSIKIIGVIFKDLKTQFKNNDEHGSCIFIEIASKKSEISIQNVIAKNIITKDYGSFLYIKSDHDYLSMTLKNITLQGCISSKGSVLYASFQKTSLSNQLSIQDVIITDQETVFFDYLKQIVYNPNAQVNLNNRVSFYFENSVINLSNIQVLDLFYESLLYCNDQSDININQIIIRSGTIPKQSLLYIQPRNNLETKISIKGLQIQYLAQSQNQVEQCHITQPIKSLKIQNMQCQVENQNKNVQIDFENANNQDIDCLQSQFLFTNTNSQQAIMTIYQIKESDKIYLLDNYFQNNNISNSINGIIFFQLNKQLYKIFSIDLNNLNIKNNQCGFLGCLCINNEIYNNNYKYFNHSLRILKQDREQILMQLKYDVTIKNYICLGNQADYGTCLFANSTRVLIQNSILTNNNAKFVGGVIYFVGIESFLLITNSKIKRNEALTAGAIYFDNCISQNMENFDTIITENSATNYGNDLVEAPSHLSITKNNYKSIFSTYPINETRELLYEMLNNSNNQNQVIYLPSGTQIKEYQSFNFITKELEPQYLTFRIVALDNKYSKQYNLTDSKCNIETNIFDLQRKEYIGTQNQTYISKNIVYFNPITNDYNLDDLIIFFDSSNTKIRYLQLAITCDSLKIKQYDENKLIVKSYHTNYKLLININTFRCRVGEIKSQLDMSCHECDSKLDQYSLKLNSNKCNIRDEQTTLNVTSYKLNLREGFWRPYFDNDQIEECYNLKDNCLGLWDYGDTSCYLGHIGALCEQCDIQDTRGQGKYSNAQQYSCGSCEDINYNLIQIIGFSIWTLITIILSVKGAITIEFQILESPYLIKIFTNYLQIISSLTTFKLSLPVNYFYFLDGVGNPIQRISYSLDCYLVLISYLDIHYTRLIWQLILPCIYFLILSIFYSVLIYLNYIKYKGSIVMTAIIYMYIYFQPSLIGSVIALVSTRTISGVSWIQANVAFQFDTFVHHRWVIGFCIPILFLFGILIPAGLLYGLYQQRHKLIYKRGKSLFGYLYYEYKPKAYFWEIIKIVTKELVILFLIFYEDSIIIKGSLIYLILLFYQLLNLKYQPFKSFRLNQLDYESTLICGTSIIIGIGLNIGQQSQFKSIYNFYFLALMIMNIFMLVKFVIYLINSYFNEMEQLTDQIKKKVQSILPKQIKMSQQCQRILELSSVRRQRVKNNFKRLKSAYKQSKQKQSTQIYIFNNFSNQQITQRINSQFTERENRLSQKILLSEVQFR</sequence>
<evidence type="ECO:0000256" key="3">
    <source>
        <dbReference type="SAM" id="SignalP"/>
    </source>
</evidence>
<evidence type="ECO:0000313" key="5">
    <source>
        <dbReference type="Proteomes" id="UP000692954"/>
    </source>
</evidence>
<feature type="signal peptide" evidence="3">
    <location>
        <begin position="1"/>
        <end position="18"/>
    </location>
</feature>